<reference evidence="9" key="2">
    <citation type="journal article" date="2019" name="Int. J. Syst. Evol. Microbiol.">
        <title>The Global Catalogue of Microorganisms (GCM) 10K type strain sequencing project: providing services to taxonomists for standard genome sequencing and annotation.</title>
        <authorList>
            <consortium name="The Broad Institute Genomics Platform"/>
            <consortium name="The Broad Institute Genome Sequencing Center for Infectious Disease"/>
            <person name="Wu L."/>
            <person name="Ma J."/>
        </authorList>
    </citation>
    <scope>NUCLEOTIDE SEQUENCE [LARGE SCALE GENOMIC DNA]</scope>
    <source>
        <strain evidence="9">CGMCC 4.5581</strain>
    </source>
</reference>
<gene>
    <name evidence="4" type="primary">atpD</name>
    <name evidence="7" type="ORF">FB380_000012</name>
    <name evidence="6" type="ORF">GCM10011589_22020</name>
</gene>
<dbReference type="RefSeq" id="WP_166753303.1">
    <property type="nucleotide sequence ID" value="NZ_BAABJU010000007.1"/>
</dbReference>
<dbReference type="EMBL" id="JAAMPA010000001">
    <property type="protein sequence ID" value="NIH65566.1"/>
    <property type="molecule type" value="Genomic_DNA"/>
</dbReference>
<accession>A0A846LCY6</accession>
<evidence type="ECO:0000313" key="8">
    <source>
        <dbReference type="Proteomes" id="UP000552836"/>
    </source>
</evidence>
<evidence type="ECO:0000256" key="1">
    <source>
        <dbReference type="ARBA" id="ARBA00005850"/>
    </source>
</evidence>
<organism evidence="7 8">
    <name type="scientific">Modestobacter marinus</name>
    <dbReference type="NCBI Taxonomy" id="477641"/>
    <lineage>
        <taxon>Bacteria</taxon>
        <taxon>Bacillati</taxon>
        <taxon>Actinomycetota</taxon>
        <taxon>Actinomycetes</taxon>
        <taxon>Geodermatophilales</taxon>
        <taxon>Geodermatophilaceae</taxon>
        <taxon>Modestobacter</taxon>
    </lineage>
</organism>
<comment type="similarity">
    <text evidence="1 4">Belongs to the V-ATPase D subunit family.</text>
</comment>
<comment type="caution">
    <text evidence="7">The sequence shown here is derived from an EMBL/GenBank/DDBJ whole genome shotgun (WGS) entry which is preliminary data.</text>
</comment>
<reference evidence="6" key="1">
    <citation type="journal article" date="2014" name="Int. J. Syst. Evol. Microbiol.">
        <title>Complete genome of a new Firmicutes species belonging to the dominant human colonic microbiota ('Ruminococcus bicirculans') reveals two chromosomes and a selective capacity to utilize plant glucans.</title>
        <authorList>
            <consortium name="NISC Comparative Sequencing Program"/>
            <person name="Wegmann U."/>
            <person name="Louis P."/>
            <person name="Goesmann A."/>
            <person name="Henrissat B."/>
            <person name="Duncan S.H."/>
            <person name="Flint H.J."/>
        </authorList>
    </citation>
    <scope>NUCLEOTIDE SEQUENCE</scope>
    <source>
        <strain evidence="6">CGMCC 4.5581</strain>
    </source>
</reference>
<keyword evidence="4" id="KW-0375">Hydrogen ion transport</keyword>
<dbReference type="HAMAP" id="MF_00271">
    <property type="entry name" value="ATP_synth_D_arch"/>
    <property type="match status" value="1"/>
</dbReference>
<evidence type="ECO:0000313" key="6">
    <source>
        <dbReference type="EMBL" id="GGL65465.1"/>
    </source>
</evidence>
<dbReference type="NCBIfam" id="TIGR00309">
    <property type="entry name" value="V_ATPase_subD"/>
    <property type="match status" value="1"/>
</dbReference>
<feature type="compositionally biased region" description="Basic residues" evidence="5">
    <location>
        <begin position="198"/>
        <end position="209"/>
    </location>
</feature>
<name>A0A846LCY6_9ACTN</name>
<dbReference type="GO" id="GO:0005524">
    <property type="term" value="F:ATP binding"/>
    <property type="evidence" value="ECO:0007669"/>
    <property type="project" value="UniProtKB-UniRule"/>
</dbReference>
<reference evidence="6" key="4">
    <citation type="submission" date="2024-05" db="EMBL/GenBank/DDBJ databases">
        <authorList>
            <person name="Sun Q."/>
            <person name="Zhou Y."/>
        </authorList>
    </citation>
    <scope>NUCLEOTIDE SEQUENCE</scope>
    <source>
        <strain evidence="6">CGMCC 4.5581</strain>
    </source>
</reference>
<dbReference type="GO" id="GO:0046961">
    <property type="term" value="F:proton-transporting ATPase activity, rotational mechanism"/>
    <property type="evidence" value="ECO:0007669"/>
    <property type="project" value="InterPro"/>
</dbReference>
<dbReference type="InterPro" id="IPR002699">
    <property type="entry name" value="V_ATPase_D"/>
</dbReference>
<reference evidence="7 8" key="3">
    <citation type="submission" date="2020-02" db="EMBL/GenBank/DDBJ databases">
        <title>Sequencing the genomes of 1000 actinobacteria strains.</title>
        <authorList>
            <person name="Klenk H.-P."/>
        </authorList>
    </citation>
    <scope>NUCLEOTIDE SEQUENCE [LARGE SCALE GENOMIC DNA]</scope>
    <source>
        <strain evidence="7 8">DSM 45201</strain>
    </source>
</reference>
<keyword evidence="9" id="KW-1185">Reference proteome</keyword>
<evidence type="ECO:0000313" key="7">
    <source>
        <dbReference type="EMBL" id="NIH65566.1"/>
    </source>
</evidence>
<evidence type="ECO:0000313" key="9">
    <source>
        <dbReference type="Proteomes" id="UP000648663"/>
    </source>
</evidence>
<dbReference type="AlphaFoldDB" id="A0A846LCY6"/>
<protein>
    <recommendedName>
        <fullName evidence="4">V-type ATP synthase subunit D</fullName>
    </recommendedName>
    <alternativeName>
        <fullName evidence="4">V-ATPase subunit D</fullName>
    </alternativeName>
</protein>
<evidence type="ECO:0000256" key="4">
    <source>
        <dbReference type="HAMAP-Rule" id="MF_00271"/>
    </source>
</evidence>
<dbReference type="Pfam" id="PF01813">
    <property type="entry name" value="ATP-synt_D"/>
    <property type="match status" value="1"/>
</dbReference>
<dbReference type="Proteomes" id="UP000552836">
    <property type="component" value="Unassembled WGS sequence"/>
</dbReference>
<evidence type="ECO:0000256" key="5">
    <source>
        <dbReference type="SAM" id="MobiDB-lite"/>
    </source>
</evidence>
<dbReference type="GO" id="GO:0046933">
    <property type="term" value="F:proton-transporting ATP synthase activity, rotational mechanism"/>
    <property type="evidence" value="ECO:0007669"/>
    <property type="project" value="UniProtKB-UniRule"/>
</dbReference>
<dbReference type="EMBL" id="BMMI01000004">
    <property type="protein sequence ID" value="GGL65465.1"/>
    <property type="molecule type" value="Genomic_DNA"/>
</dbReference>
<keyword evidence="3 4" id="KW-0406">Ion transport</keyword>
<dbReference type="Proteomes" id="UP000648663">
    <property type="component" value="Unassembled WGS sequence"/>
</dbReference>
<keyword evidence="2 4" id="KW-0813">Transport</keyword>
<evidence type="ECO:0000256" key="2">
    <source>
        <dbReference type="ARBA" id="ARBA00022448"/>
    </source>
</evidence>
<dbReference type="PANTHER" id="PTHR11671">
    <property type="entry name" value="V-TYPE ATP SYNTHASE SUBUNIT D"/>
    <property type="match status" value="1"/>
</dbReference>
<feature type="region of interest" description="Disordered" evidence="5">
    <location>
        <begin position="195"/>
        <end position="229"/>
    </location>
</feature>
<sequence>MTAPSPTRSELLARRRQAGLAAQGRDLLQDKRSALVRAFHGRSVLLIQRLEEMSLDSGRARTQLHRARAELGSEAVESASFAAAGRVGVQLTAASVAGVVVVDAAHADVRRTAFDRGYATAVARPEIDRAAAAHEDLVDRLLDLAALELTVRRLAEEISRTTRQVNGLEHVVIPRLRADARRIALTLEEREREETARLRRARARARARRGSSERPTGRGRPLVTTGGRR</sequence>
<dbReference type="GO" id="GO:0042777">
    <property type="term" value="P:proton motive force-driven plasma membrane ATP synthesis"/>
    <property type="evidence" value="ECO:0007669"/>
    <property type="project" value="UniProtKB-UniRule"/>
</dbReference>
<keyword evidence="4" id="KW-0066">ATP synthesis</keyword>
<evidence type="ECO:0000256" key="3">
    <source>
        <dbReference type="ARBA" id="ARBA00023065"/>
    </source>
</evidence>
<proteinExistence type="inferred from homology"/>
<dbReference type="Gene3D" id="1.10.287.3240">
    <property type="match status" value="1"/>
</dbReference>
<comment type="function">
    <text evidence="4">Produces ATP from ADP in the presence of a proton gradient across the membrane.</text>
</comment>